<reference evidence="2" key="1">
    <citation type="submission" date="2021-01" db="EMBL/GenBank/DDBJ databases">
        <authorList>
            <person name="Corre E."/>
            <person name="Pelletier E."/>
            <person name="Niang G."/>
            <person name="Scheremetjew M."/>
            <person name="Finn R."/>
            <person name="Kale V."/>
            <person name="Holt S."/>
            <person name="Cochrane G."/>
            <person name="Meng A."/>
            <person name="Brown T."/>
            <person name="Cohen L."/>
        </authorList>
    </citation>
    <scope>NUCLEOTIDE SEQUENCE</scope>
    <source>
        <strain evidence="2">CCMP826</strain>
    </source>
</reference>
<feature type="compositionally biased region" description="Polar residues" evidence="1">
    <location>
        <begin position="24"/>
        <end position="42"/>
    </location>
</feature>
<proteinExistence type="predicted"/>
<feature type="region of interest" description="Disordered" evidence="1">
    <location>
        <begin position="166"/>
        <end position="242"/>
    </location>
</feature>
<gene>
    <name evidence="2" type="ORF">HTAM1171_LOCUS11699</name>
</gene>
<feature type="compositionally biased region" description="Low complexity" evidence="1">
    <location>
        <begin position="176"/>
        <end position="190"/>
    </location>
</feature>
<evidence type="ECO:0000313" key="2">
    <source>
        <dbReference type="EMBL" id="CAD9517134.1"/>
    </source>
</evidence>
<organism evidence="2">
    <name type="scientific">Helicotheca tamesis</name>
    <dbReference type="NCBI Taxonomy" id="374047"/>
    <lineage>
        <taxon>Eukaryota</taxon>
        <taxon>Sar</taxon>
        <taxon>Stramenopiles</taxon>
        <taxon>Ochrophyta</taxon>
        <taxon>Bacillariophyta</taxon>
        <taxon>Mediophyceae</taxon>
        <taxon>Lithodesmiophycidae</taxon>
        <taxon>Lithodesmiales</taxon>
        <taxon>Lithodesmiaceae</taxon>
        <taxon>Helicotheca</taxon>
    </lineage>
</organism>
<feature type="compositionally biased region" description="Basic and acidic residues" evidence="1">
    <location>
        <begin position="134"/>
        <end position="153"/>
    </location>
</feature>
<dbReference type="EMBL" id="HBGV01018892">
    <property type="protein sequence ID" value="CAD9517134.1"/>
    <property type="molecule type" value="Transcribed_RNA"/>
</dbReference>
<feature type="compositionally biased region" description="Polar residues" evidence="1">
    <location>
        <begin position="1"/>
        <end position="12"/>
    </location>
</feature>
<feature type="region of interest" description="Disordered" evidence="1">
    <location>
        <begin position="122"/>
        <end position="153"/>
    </location>
</feature>
<feature type="compositionally biased region" description="Low complexity" evidence="1">
    <location>
        <begin position="266"/>
        <end position="279"/>
    </location>
</feature>
<dbReference type="AlphaFoldDB" id="A0A7S2IEE9"/>
<protein>
    <submittedName>
        <fullName evidence="2">Uncharacterized protein</fullName>
    </submittedName>
</protein>
<feature type="compositionally biased region" description="Low complexity" evidence="1">
    <location>
        <begin position="404"/>
        <end position="416"/>
    </location>
</feature>
<name>A0A7S2IEE9_9STRA</name>
<evidence type="ECO:0000256" key="1">
    <source>
        <dbReference type="SAM" id="MobiDB-lite"/>
    </source>
</evidence>
<sequence>MKNDNSNKSNTIIEGGSFRDNTAHHVSSATKRQQNQLQTPENALRNSLVRPTIYSYTCRGSLYFDDARPNSNSQNSIHNNNHNHRRDLHLPLCMGIETNLQRVMDLPPMSKERAVQRFIHETDPYGGDDEIEEEKQRGGKLRDGEYGATEQRERLVEKYGYDPTRTRPIVAYAPNQQTQSSSSSTYSSCDCDGDLPPPPSSSIPNHNTKTASLKRHNGIRGDNMSENNDNGEEKVESEEQWSTLSCYGNTQVSVLMLQQQQAPSHSSSNNNVNGETSNNKGKDSKSSSNNISLLLQTDETELAGMSPDCTLGFTLKEVGTDDGGESLLTLQLGPLEISVQNHFDFEEEEEGVEDDYENQHDLDFASAGVSSQKQEQHHSSRQKHPVINNHPEQQQKYSSKKDNSNNYGGDNSGNNNMEPFEKRFLNKMSETASSMKSNAEILYHEANSKDFPSKVVTSGEKVIGGFGKTLQNMDKFANDLVKMWSPSSSPWSSGEDDRDT</sequence>
<feature type="region of interest" description="Disordered" evidence="1">
    <location>
        <begin position="258"/>
        <end position="288"/>
    </location>
</feature>
<feature type="region of interest" description="Disordered" evidence="1">
    <location>
        <begin position="367"/>
        <end position="419"/>
    </location>
</feature>
<feature type="region of interest" description="Disordered" evidence="1">
    <location>
        <begin position="1"/>
        <end position="42"/>
    </location>
</feature>
<accession>A0A7S2IEE9</accession>